<dbReference type="RefSeq" id="WP_143275774.1">
    <property type="nucleotide sequence ID" value="NZ_FWFF01000001.1"/>
</dbReference>
<name>A0A1X6WUS2_9MICO</name>
<dbReference type="InterPro" id="IPR044855">
    <property type="entry name" value="CoA-Trfase_III_dom3_sf"/>
</dbReference>
<dbReference type="EC" id="2.8.3.16" evidence="3"/>
<sequence length="384" mass="41231">MQHGTTGGPTPHALDGVRVVELGTLIAGPFAGRIMADFGATVIKVENPSSPDPMRTWGRVQGARRSLWWAVQSRNKTSVGLDLKSEEGSARLRELLDEADVLIENFRPGTLERLGFGPDVLWKTNPGLVIARVSGYGQTGSKSHKPGYAAVAEAASGLRHMNGYPDQPPPRTGISLGDSVASLYAVQGVMMALYWRDAAGGGKGQVVDVSLVESSFSLLEGATAEYAHSQVVPGPSGSRLKGIAPSNIYQSSDGKWVVIAANQDTVFRRLTGAMGRPELADDSRFLDHHARGVHQDELDDLIAAWAAARDADEIGRILDEHNVPTSKVNDIADVFEDPLFRERDMLVEVSDDEDTVTHPGIVPRLTRTPGSIRWNGPSEVGDAS</sequence>
<proteinExistence type="inferred from homology"/>
<accession>A0A1X6WUS2</accession>
<evidence type="ECO:0000313" key="3">
    <source>
        <dbReference type="EMBL" id="SLM89030.1"/>
    </source>
</evidence>
<dbReference type="SUPFAM" id="SSF89796">
    <property type="entry name" value="CoA-transferase family III (CaiB/BaiF)"/>
    <property type="match status" value="1"/>
</dbReference>
<keyword evidence="4" id="KW-1185">Reference proteome</keyword>
<organism evidence="3 4">
    <name type="scientific">Brevibacterium yomogidense</name>
    <dbReference type="NCBI Taxonomy" id="946573"/>
    <lineage>
        <taxon>Bacteria</taxon>
        <taxon>Bacillati</taxon>
        <taxon>Actinomycetota</taxon>
        <taxon>Actinomycetes</taxon>
        <taxon>Micrococcales</taxon>
        <taxon>Brevibacteriaceae</taxon>
        <taxon>Brevibacterium</taxon>
    </lineage>
</organism>
<dbReference type="InterPro" id="IPR023606">
    <property type="entry name" value="CoA-Trfase_III_dom_1_sf"/>
</dbReference>
<evidence type="ECO:0000313" key="4">
    <source>
        <dbReference type="Proteomes" id="UP000196581"/>
    </source>
</evidence>
<dbReference type="Proteomes" id="UP000196581">
    <property type="component" value="Unassembled WGS sequence"/>
</dbReference>
<dbReference type="AlphaFoldDB" id="A0A1X6WUS2"/>
<comment type="similarity">
    <text evidence="1">Belongs to the CoA-transferase III family.</text>
</comment>
<dbReference type="PANTHER" id="PTHR48228">
    <property type="entry name" value="SUCCINYL-COA--D-CITRAMALATE COA-TRANSFERASE"/>
    <property type="match status" value="1"/>
</dbReference>
<keyword evidence="2 3" id="KW-0808">Transferase</keyword>
<dbReference type="Gene3D" id="3.30.1540.10">
    <property type="entry name" value="formyl-coa transferase, domain 3"/>
    <property type="match status" value="1"/>
</dbReference>
<dbReference type="EMBL" id="FWFF01000001">
    <property type="protein sequence ID" value="SLM89030.1"/>
    <property type="molecule type" value="Genomic_DNA"/>
</dbReference>
<dbReference type="GO" id="GO:0033608">
    <property type="term" value="F:formyl-CoA transferase activity"/>
    <property type="evidence" value="ECO:0007669"/>
    <property type="project" value="UniProtKB-EC"/>
</dbReference>
<dbReference type="InterPro" id="IPR050509">
    <property type="entry name" value="CoA-transferase_III"/>
</dbReference>
<dbReference type="InterPro" id="IPR003673">
    <property type="entry name" value="CoA-Trfase_fam_III"/>
</dbReference>
<reference evidence="4" key="1">
    <citation type="submission" date="2017-02" db="EMBL/GenBank/DDBJ databases">
        <authorList>
            <person name="Dridi B."/>
        </authorList>
    </citation>
    <scope>NUCLEOTIDE SEQUENCE [LARGE SCALE GENOMIC DNA]</scope>
    <source>
        <strain evidence="4">B Co 03.10</strain>
    </source>
</reference>
<dbReference type="PANTHER" id="PTHR48228:SF6">
    <property type="entry name" value="L-CARNITINE COA-TRANSFERASE"/>
    <property type="match status" value="1"/>
</dbReference>
<gene>
    <name evidence="3" type="ORF">FM105_01080</name>
</gene>
<protein>
    <submittedName>
        <fullName evidence="3">L-carnitine dehydratase/bile acid-inducible protein F</fullName>
        <ecNumber evidence="3">2.8.3.16</ecNumber>
    </submittedName>
</protein>
<dbReference type="Pfam" id="PF02515">
    <property type="entry name" value="CoA_transf_3"/>
    <property type="match status" value="1"/>
</dbReference>
<dbReference type="Gene3D" id="3.40.50.10540">
    <property type="entry name" value="Crotonobetainyl-coa:carnitine coa-transferase, domain 1"/>
    <property type="match status" value="1"/>
</dbReference>
<evidence type="ECO:0000256" key="2">
    <source>
        <dbReference type="ARBA" id="ARBA00022679"/>
    </source>
</evidence>
<evidence type="ECO:0000256" key="1">
    <source>
        <dbReference type="ARBA" id="ARBA00008383"/>
    </source>
</evidence>